<evidence type="ECO:0000256" key="9">
    <source>
        <dbReference type="ARBA" id="ARBA00022833"/>
    </source>
</evidence>
<keyword evidence="4 14" id="KW-0237">DNA synthesis</keyword>
<dbReference type="EMBL" id="MK522034">
    <property type="protein sequence ID" value="QOR60229.1"/>
    <property type="molecule type" value="Genomic_DNA"/>
</dbReference>
<dbReference type="SUPFAM" id="SSF52540">
    <property type="entry name" value="P-loop containing nucleoside triphosphate hydrolases"/>
    <property type="match status" value="1"/>
</dbReference>
<dbReference type="GO" id="GO:0046104">
    <property type="term" value="P:thymidine metabolic process"/>
    <property type="evidence" value="ECO:0007669"/>
    <property type="project" value="TreeGrafter"/>
</dbReference>
<evidence type="ECO:0000256" key="8">
    <source>
        <dbReference type="ARBA" id="ARBA00022777"/>
    </source>
</evidence>
<evidence type="ECO:0000256" key="2">
    <source>
        <dbReference type="ARBA" id="ARBA00012118"/>
    </source>
</evidence>
<evidence type="ECO:0000313" key="16">
    <source>
        <dbReference type="EMBL" id="QOR60229.1"/>
    </source>
</evidence>
<comment type="catalytic activity">
    <reaction evidence="11 14">
        <text>thymidine + ATP = dTMP + ADP + H(+)</text>
        <dbReference type="Rhea" id="RHEA:19129"/>
        <dbReference type="ChEBI" id="CHEBI:15378"/>
        <dbReference type="ChEBI" id="CHEBI:17748"/>
        <dbReference type="ChEBI" id="CHEBI:30616"/>
        <dbReference type="ChEBI" id="CHEBI:63528"/>
        <dbReference type="ChEBI" id="CHEBI:456216"/>
        <dbReference type="EC" id="2.7.1.21"/>
    </reaction>
</comment>
<dbReference type="InterPro" id="IPR027417">
    <property type="entry name" value="P-loop_NTPase"/>
</dbReference>
<dbReference type="GO" id="GO:0004797">
    <property type="term" value="F:thymidine kinase activity"/>
    <property type="evidence" value="ECO:0007669"/>
    <property type="project" value="UniProtKB-EC"/>
</dbReference>
<evidence type="ECO:0000256" key="6">
    <source>
        <dbReference type="ARBA" id="ARBA00022723"/>
    </source>
</evidence>
<evidence type="ECO:0000256" key="13">
    <source>
        <dbReference type="PIRSR" id="PIRSR035805-2"/>
    </source>
</evidence>
<keyword evidence="6" id="KW-0479">Metal-binding</keyword>
<comment type="similarity">
    <text evidence="1 15">Belongs to the thymidine kinase family.</text>
</comment>
<keyword evidence="7 14" id="KW-0547">Nucleotide-binding</keyword>
<keyword evidence="10 14" id="KW-0067">ATP-binding</keyword>
<reference evidence="16" key="1">
    <citation type="submission" date="2019-02" db="EMBL/GenBank/DDBJ databases">
        <authorList>
            <person name="Bachy C."/>
            <person name="Yung C.-M."/>
            <person name="Roux S."/>
            <person name="Sullivan M.B."/>
            <person name="Worden A.Z."/>
        </authorList>
    </citation>
    <scope>NUCLEOTIDE SEQUENCE</scope>
    <source>
        <strain evidence="16">BII-V1</strain>
    </source>
</reference>
<dbReference type="EC" id="2.7.1.21" evidence="2 14"/>
<dbReference type="GO" id="GO:0005524">
    <property type="term" value="F:ATP binding"/>
    <property type="evidence" value="ECO:0007669"/>
    <property type="project" value="UniProtKB-KW"/>
</dbReference>
<dbReference type="GO" id="GO:0046872">
    <property type="term" value="F:metal ion binding"/>
    <property type="evidence" value="ECO:0007669"/>
    <property type="project" value="UniProtKB-KW"/>
</dbReference>
<protein>
    <recommendedName>
        <fullName evidence="3 14">Thymidine kinase</fullName>
        <ecNumber evidence="2 14">2.7.1.21</ecNumber>
    </recommendedName>
</protein>
<dbReference type="Gene3D" id="3.30.60.20">
    <property type="match status" value="1"/>
</dbReference>
<dbReference type="GO" id="GO:0071897">
    <property type="term" value="P:DNA biosynthetic process"/>
    <property type="evidence" value="ECO:0007669"/>
    <property type="project" value="UniProtKB-KW"/>
</dbReference>
<keyword evidence="5 14" id="KW-0808">Transferase</keyword>
<evidence type="ECO:0000256" key="3">
    <source>
        <dbReference type="ARBA" id="ARBA00020079"/>
    </source>
</evidence>
<dbReference type="InterPro" id="IPR001267">
    <property type="entry name" value="Thymidine_kinase"/>
</dbReference>
<evidence type="ECO:0000256" key="5">
    <source>
        <dbReference type="ARBA" id="ARBA00022679"/>
    </source>
</evidence>
<dbReference type="SUPFAM" id="SSF57716">
    <property type="entry name" value="Glucocorticoid receptor-like (DNA-binding domain)"/>
    <property type="match status" value="1"/>
</dbReference>
<evidence type="ECO:0000256" key="1">
    <source>
        <dbReference type="ARBA" id="ARBA00007587"/>
    </source>
</evidence>
<keyword evidence="9" id="KW-0862">Zinc</keyword>
<proteinExistence type="inferred from homology"/>
<evidence type="ECO:0000256" key="7">
    <source>
        <dbReference type="ARBA" id="ARBA00022741"/>
    </source>
</evidence>
<dbReference type="PANTHER" id="PTHR11441">
    <property type="entry name" value="THYMIDINE KINASE"/>
    <property type="match status" value="1"/>
</dbReference>
<dbReference type="PIRSF" id="PIRSF035805">
    <property type="entry name" value="TK_cell"/>
    <property type="match status" value="1"/>
</dbReference>
<name>A0A7S6SVX4_9PHYC</name>
<evidence type="ECO:0000256" key="15">
    <source>
        <dbReference type="RuleBase" id="RU004165"/>
    </source>
</evidence>
<evidence type="ECO:0000256" key="10">
    <source>
        <dbReference type="ARBA" id="ARBA00022840"/>
    </source>
</evidence>
<feature type="active site" description="Proton acceptor" evidence="12">
    <location>
        <position position="79"/>
    </location>
</feature>
<evidence type="ECO:0000256" key="4">
    <source>
        <dbReference type="ARBA" id="ARBA00022634"/>
    </source>
</evidence>
<feature type="binding site" evidence="13">
    <location>
        <position position="164"/>
    </location>
    <ligand>
        <name>substrate</name>
    </ligand>
</feature>
<dbReference type="Pfam" id="PF00265">
    <property type="entry name" value="TK"/>
    <property type="match status" value="1"/>
</dbReference>
<dbReference type="FunFam" id="3.40.50.300:FF:000948">
    <property type="entry name" value="Thymidine kinase"/>
    <property type="match status" value="1"/>
</dbReference>
<dbReference type="PANTHER" id="PTHR11441:SF0">
    <property type="entry name" value="THYMIDINE KINASE, CYTOSOLIC"/>
    <property type="match status" value="1"/>
</dbReference>
<evidence type="ECO:0000256" key="11">
    <source>
        <dbReference type="ARBA" id="ARBA00048254"/>
    </source>
</evidence>
<sequence length="172" mass="19611">MSLKIIMGNMFSGKTSELIRRLKRYKVIGKRILVINSKKDTRASEDVLRTHDNVRFDCIKTNNLDDVDFSGVDVIAMDEAQFFTGLKKFVEKVLDSGKTILLAGLDGDYRQRKFGELIDCVPLADKVFKISAMCMECMDGTHGPFTKRIVQNDELELVGDHDMYRAVCRKHL</sequence>
<organism evidence="16">
    <name type="scientific">Bathycoccus sp. RCC716 virus 1</name>
    <dbReference type="NCBI Taxonomy" id="2530038"/>
    <lineage>
        <taxon>Viruses</taxon>
        <taxon>Varidnaviria</taxon>
        <taxon>Bamfordvirae</taxon>
        <taxon>Nucleocytoviricota</taxon>
        <taxon>Megaviricetes</taxon>
        <taxon>Algavirales</taxon>
        <taxon>Phycodnaviridae</taxon>
        <taxon>Prasinovirus</taxon>
    </lineage>
</organism>
<dbReference type="Gene3D" id="3.40.50.300">
    <property type="entry name" value="P-loop containing nucleotide triphosphate hydrolases"/>
    <property type="match status" value="1"/>
</dbReference>
<evidence type="ECO:0000256" key="14">
    <source>
        <dbReference type="RuleBase" id="RU000544"/>
    </source>
</evidence>
<keyword evidence="8 14" id="KW-0418">Kinase</keyword>
<evidence type="ECO:0000256" key="12">
    <source>
        <dbReference type="PIRSR" id="PIRSR035805-1"/>
    </source>
</evidence>
<accession>A0A7S6SVX4</accession>